<keyword evidence="6" id="KW-1185">Reference proteome</keyword>
<evidence type="ECO:0000313" key="5">
    <source>
        <dbReference type="EMBL" id="MFD1787866.1"/>
    </source>
</evidence>
<dbReference type="InterPro" id="IPR050204">
    <property type="entry name" value="AraC_XylS_family_regulators"/>
</dbReference>
<keyword evidence="2" id="KW-0238">DNA-binding</keyword>
<proteinExistence type="predicted"/>
<dbReference type="EMBL" id="JBHUFC010000003">
    <property type="protein sequence ID" value="MFD1787866.1"/>
    <property type="molecule type" value="Genomic_DNA"/>
</dbReference>
<evidence type="ECO:0000256" key="1">
    <source>
        <dbReference type="ARBA" id="ARBA00023015"/>
    </source>
</evidence>
<evidence type="ECO:0000256" key="2">
    <source>
        <dbReference type="ARBA" id="ARBA00023125"/>
    </source>
</evidence>
<gene>
    <name evidence="5" type="ORF">ACFSC3_09795</name>
</gene>
<evidence type="ECO:0000313" key="6">
    <source>
        <dbReference type="Proteomes" id="UP001597283"/>
    </source>
</evidence>
<protein>
    <submittedName>
        <fullName evidence="5">Helix-turn-helix domain-containing protein</fullName>
    </submittedName>
</protein>
<evidence type="ECO:0000256" key="3">
    <source>
        <dbReference type="ARBA" id="ARBA00023163"/>
    </source>
</evidence>
<keyword evidence="3" id="KW-0804">Transcription</keyword>
<comment type="caution">
    <text evidence="5">The sequence shown here is derived from an EMBL/GenBank/DDBJ whole genome shotgun (WGS) entry which is preliminary data.</text>
</comment>
<name>A0ABW4NDI1_9SPHN</name>
<accession>A0ABW4NDI1</accession>
<dbReference type="PROSITE" id="PS01124">
    <property type="entry name" value="HTH_ARAC_FAMILY_2"/>
    <property type="match status" value="1"/>
</dbReference>
<dbReference type="InterPro" id="IPR009057">
    <property type="entry name" value="Homeodomain-like_sf"/>
</dbReference>
<sequence length="163" mass="18059">MKPADPASAAISERLRHVLDAETDADLEVEEMVQRLHARLFVREFGGRAREKGDGALDDRRLARVRDYVEANLTNRLDLSELATVAALSPFHFHRSLANATGFSPHVLVATMRASRARAMILAGARPRDAAMSVGFGTVRRMRRWMPLRVTAASQADPVMDLP</sequence>
<dbReference type="SUPFAM" id="SSF46689">
    <property type="entry name" value="Homeodomain-like"/>
    <property type="match status" value="1"/>
</dbReference>
<dbReference type="SMART" id="SM00342">
    <property type="entry name" value="HTH_ARAC"/>
    <property type="match status" value="1"/>
</dbReference>
<evidence type="ECO:0000259" key="4">
    <source>
        <dbReference type="PROSITE" id="PS01124"/>
    </source>
</evidence>
<dbReference type="Proteomes" id="UP001597283">
    <property type="component" value="Unassembled WGS sequence"/>
</dbReference>
<dbReference type="RefSeq" id="WP_380940228.1">
    <property type="nucleotide sequence ID" value="NZ_JBHUFC010000003.1"/>
</dbReference>
<dbReference type="Gene3D" id="1.10.10.60">
    <property type="entry name" value="Homeodomain-like"/>
    <property type="match status" value="1"/>
</dbReference>
<dbReference type="InterPro" id="IPR018060">
    <property type="entry name" value="HTH_AraC"/>
</dbReference>
<organism evidence="5 6">
    <name type="scientific">Sphingomonas floccifaciens</name>
    <dbReference type="NCBI Taxonomy" id="1844115"/>
    <lineage>
        <taxon>Bacteria</taxon>
        <taxon>Pseudomonadati</taxon>
        <taxon>Pseudomonadota</taxon>
        <taxon>Alphaproteobacteria</taxon>
        <taxon>Sphingomonadales</taxon>
        <taxon>Sphingomonadaceae</taxon>
        <taxon>Sphingomonas</taxon>
    </lineage>
</organism>
<dbReference type="PANTHER" id="PTHR46796">
    <property type="entry name" value="HTH-TYPE TRANSCRIPTIONAL ACTIVATOR RHAS-RELATED"/>
    <property type="match status" value="1"/>
</dbReference>
<dbReference type="Pfam" id="PF12833">
    <property type="entry name" value="HTH_18"/>
    <property type="match status" value="1"/>
</dbReference>
<keyword evidence="1" id="KW-0805">Transcription regulation</keyword>
<reference evidence="6" key="1">
    <citation type="journal article" date="2019" name="Int. J. Syst. Evol. Microbiol.">
        <title>The Global Catalogue of Microorganisms (GCM) 10K type strain sequencing project: providing services to taxonomists for standard genome sequencing and annotation.</title>
        <authorList>
            <consortium name="The Broad Institute Genomics Platform"/>
            <consortium name="The Broad Institute Genome Sequencing Center for Infectious Disease"/>
            <person name="Wu L."/>
            <person name="Ma J."/>
        </authorList>
    </citation>
    <scope>NUCLEOTIDE SEQUENCE [LARGE SCALE GENOMIC DNA]</scope>
    <source>
        <strain evidence="6">Q85</strain>
    </source>
</reference>
<feature type="domain" description="HTH araC/xylS-type" evidence="4">
    <location>
        <begin position="63"/>
        <end position="138"/>
    </location>
</feature>